<feature type="region of interest" description="Disordered" evidence="2">
    <location>
        <begin position="760"/>
        <end position="781"/>
    </location>
</feature>
<feature type="compositionally biased region" description="Basic and acidic residues" evidence="2">
    <location>
        <begin position="493"/>
        <end position="508"/>
    </location>
</feature>
<dbReference type="SUPFAM" id="SSF47353">
    <property type="entry name" value="Retrovirus capsid dimerization domain-like"/>
    <property type="match status" value="1"/>
</dbReference>
<dbReference type="EMBL" id="JABXBU010000003">
    <property type="protein sequence ID" value="KAF8793508.1"/>
    <property type="molecule type" value="Genomic_DNA"/>
</dbReference>
<keyword evidence="1" id="KW-0175">Coiled coil</keyword>
<organism evidence="3 4">
    <name type="scientific">Argiope bruennichi</name>
    <name type="common">Wasp spider</name>
    <name type="synonym">Aranea bruennichi</name>
    <dbReference type="NCBI Taxonomy" id="94029"/>
    <lineage>
        <taxon>Eukaryota</taxon>
        <taxon>Metazoa</taxon>
        <taxon>Ecdysozoa</taxon>
        <taxon>Arthropoda</taxon>
        <taxon>Chelicerata</taxon>
        <taxon>Arachnida</taxon>
        <taxon>Araneae</taxon>
        <taxon>Araneomorphae</taxon>
        <taxon>Entelegynae</taxon>
        <taxon>Araneoidea</taxon>
        <taxon>Araneidae</taxon>
        <taxon>Argiope</taxon>
    </lineage>
</organism>
<gene>
    <name evidence="3" type="ORF">HNY73_004980</name>
</gene>
<protein>
    <submittedName>
        <fullName evidence="3">Uncharacterized protein</fullName>
    </submittedName>
</protein>
<dbReference type="PANTHER" id="PTHR46888:SF1">
    <property type="entry name" value="RIBONUCLEASE H"/>
    <property type="match status" value="1"/>
</dbReference>
<comment type="caution">
    <text evidence="3">The sequence shown here is derived from an EMBL/GenBank/DDBJ whole genome shotgun (WGS) entry which is preliminary data.</text>
</comment>
<reference evidence="3" key="2">
    <citation type="submission" date="2020-06" db="EMBL/GenBank/DDBJ databases">
        <authorList>
            <person name="Sheffer M."/>
        </authorList>
    </citation>
    <scope>NUCLEOTIDE SEQUENCE</scope>
</reference>
<feature type="region of interest" description="Disordered" evidence="2">
    <location>
        <begin position="490"/>
        <end position="520"/>
    </location>
</feature>
<sequence length="781" mass="88282">MAFLNRALKIDLFSLTEELGIETDPSNKVVDLIRKIKEFPDIDLDFVKDRYEVIVEERKTEKERVEAELQAERQREREFELERLRISNSSEINSSHSSRNENSRPRRDIKHLMPKFDSNQTDMSIYLTLLERQLKTAEIDEAEWVSQLLSLLPLDLAHIIAKEPEDKAQDYEHIKQVLLERFKIKTETYRQRFVSHQKNPNALWKELIFDLEHFLDGWLSGSGVTDFTGLKKLLITDQIKKRVPSQIRDHFLDVWSEFVDPFVLADKLDHYESVRTKSNFVKFPERKMVERNRPFSPKKEEKYKATERMANAKPNENKSWRNLAPQRNWRGDNFDQRKQLQCYECLSTTHLRPNCPQLKRNQPTEQINHVGSAHENELFSPNISEGSVNGSKIKILRDSGASVDIVTRNYVSNADFTCEVIWVKQPLDLDLRCLPLARVKLTSPEFGEVVTKAAIVDSSLDQGIFLLSNATAELLNKGISIATVNAVTTRSQKKGENAKGDGKARRIESGTGGHQYKAPNNVMNNIVPDSASLRLATRSPTIDVSTNRNMFNVSTAVSTAINSTPVIAVPPMSTTGVIGKHGQPQGVLFLLILHKCCFPNVVRNAPHQQIPTVAAAAAASNLHYPPPIQRPGPATVTQAAPQPQQKVGIRPQASVLVPGGKLTSAQKAKLRAEAVQQTHMFFAQSKTGKHDESVSNMLSQDNKNNIQGGVVLVETIRPQTKGELPPSRWKLPLEAATQLLDIRREREDNVGRLLWTSTDRQNSPYMTGDGSLRRSKLNAEF</sequence>
<dbReference type="PANTHER" id="PTHR46888">
    <property type="entry name" value="ZINC KNUCKLE DOMAINCONTAINING PROTEIN-RELATED"/>
    <property type="match status" value="1"/>
</dbReference>
<evidence type="ECO:0000313" key="3">
    <source>
        <dbReference type="EMBL" id="KAF8793508.1"/>
    </source>
</evidence>
<evidence type="ECO:0000313" key="4">
    <source>
        <dbReference type="Proteomes" id="UP000807504"/>
    </source>
</evidence>
<proteinExistence type="predicted"/>
<dbReference type="Proteomes" id="UP000807504">
    <property type="component" value="Unassembled WGS sequence"/>
</dbReference>
<accession>A0A8T0FTH0</accession>
<evidence type="ECO:0000256" key="1">
    <source>
        <dbReference type="SAM" id="Coils"/>
    </source>
</evidence>
<feature type="coiled-coil region" evidence="1">
    <location>
        <begin position="48"/>
        <end position="82"/>
    </location>
</feature>
<dbReference type="AlphaFoldDB" id="A0A8T0FTH0"/>
<evidence type="ECO:0000256" key="2">
    <source>
        <dbReference type="SAM" id="MobiDB-lite"/>
    </source>
</evidence>
<keyword evidence="4" id="KW-1185">Reference proteome</keyword>
<reference evidence="3" key="1">
    <citation type="journal article" date="2020" name="bioRxiv">
        <title>Chromosome-level reference genome of the European wasp spider Argiope bruennichi: a resource for studies on range expansion and evolutionary adaptation.</title>
        <authorList>
            <person name="Sheffer M.M."/>
            <person name="Hoppe A."/>
            <person name="Krehenwinkel H."/>
            <person name="Uhl G."/>
            <person name="Kuss A.W."/>
            <person name="Jensen L."/>
            <person name="Jensen C."/>
            <person name="Gillespie R.G."/>
            <person name="Hoff K.J."/>
            <person name="Prost S."/>
        </authorList>
    </citation>
    <scope>NUCLEOTIDE SEQUENCE</scope>
</reference>
<name>A0A8T0FTH0_ARGBR</name>